<evidence type="ECO:0000256" key="1">
    <source>
        <dbReference type="SAM" id="MobiDB-lite"/>
    </source>
</evidence>
<dbReference type="EMBL" id="CAKLBY020000014">
    <property type="protein sequence ID" value="CAK7897669.1"/>
    <property type="molecule type" value="Genomic_DNA"/>
</dbReference>
<accession>A0AAV1T5C7</accession>
<evidence type="ECO:0000313" key="2">
    <source>
        <dbReference type="EMBL" id="CAK7897669.1"/>
    </source>
</evidence>
<gene>
    <name evidence="3" type="ORF">PM001_LOCUS11965</name>
    <name evidence="2" type="ORF">PM001_LOCUS1488</name>
</gene>
<proteinExistence type="predicted"/>
<dbReference type="AlphaFoldDB" id="A0AAV1T5C7"/>
<feature type="region of interest" description="Disordered" evidence="1">
    <location>
        <begin position="25"/>
        <end position="57"/>
    </location>
</feature>
<evidence type="ECO:0000313" key="3">
    <source>
        <dbReference type="EMBL" id="CAK7926815.1"/>
    </source>
</evidence>
<evidence type="ECO:0000313" key="4">
    <source>
        <dbReference type="Proteomes" id="UP001162060"/>
    </source>
</evidence>
<organism evidence="2 4">
    <name type="scientific">Peronospora matthiolae</name>
    <dbReference type="NCBI Taxonomy" id="2874970"/>
    <lineage>
        <taxon>Eukaryota</taxon>
        <taxon>Sar</taxon>
        <taxon>Stramenopiles</taxon>
        <taxon>Oomycota</taxon>
        <taxon>Peronosporomycetes</taxon>
        <taxon>Peronosporales</taxon>
        <taxon>Peronosporaceae</taxon>
        <taxon>Peronospora</taxon>
    </lineage>
</organism>
<dbReference type="EMBL" id="CAKLBY020000101">
    <property type="protein sequence ID" value="CAK7926815.1"/>
    <property type="molecule type" value="Genomic_DNA"/>
</dbReference>
<reference evidence="2" key="1">
    <citation type="submission" date="2024-01" db="EMBL/GenBank/DDBJ databases">
        <authorList>
            <person name="Webb A."/>
        </authorList>
    </citation>
    <scope>NUCLEOTIDE SEQUENCE</scope>
    <source>
        <strain evidence="2">Pm1</strain>
    </source>
</reference>
<sequence>MELSAGVSRISSSAASSARTNALMERRGECCCSSGPSRVRRSSEDGLEERNGDFRAN</sequence>
<dbReference type="Proteomes" id="UP001162060">
    <property type="component" value="Unassembled WGS sequence"/>
</dbReference>
<name>A0AAV1T5C7_9STRA</name>
<feature type="compositionally biased region" description="Basic and acidic residues" evidence="1">
    <location>
        <begin position="41"/>
        <end position="57"/>
    </location>
</feature>
<protein>
    <submittedName>
        <fullName evidence="2">Uncharacterized protein</fullName>
    </submittedName>
</protein>
<comment type="caution">
    <text evidence="2">The sequence shown here is derived from an EMBL/GenBank/DDBJ whole genome shotgun (WGS) entry which is preliminary data.</text>
</comment>